<dbReference type="Proteomes" id="UP000253940">
    <property type="component" value="Chromosome"/>
</dbReference>
<evidence type="ECO:0000259" key="4">
    <source>
        <dbReference type="SMART" id="SM00244"/>
    </source>
</evidence>
<dbReference type="GO" id="GO:0098552">
    <property type="term" value="C:side of membrane"/>
    <property type="evidence" value="ECO:0007669"/>
    <property type="project" value="UniProtKB-ARBA"/>
</dbReference>
<comment type="subcellular location">
    <subcellularLocation>
        <location evidence="1">Membrane</location>
        <topology evidence="1">Single-pass membrane protein</topology>
    </subcellularLocation>
</comment>
<gene>
    <name evidence="5" type="ORF">HYN46_07780</name>
</gene>
<keyword evidence="6" id="KW-1185">Reference proteome</keyword>
<reference evidence="5 6" key="1">
    <citation type="submission" date="2018-07" db="EMBL/GenBank/DDBJ databases">
        <title>Genome sequencing of Moraxellaceae gen. HYN0046.</title>
        <authorList>
            <person name="Kim M."/>
            <person name="Yi H."/>
        </authorList>
    </citation>
    <scope>NUCLEOTIDE SEQUENCE [LARGE SCALE GENOMIC DNA]</scope>
    <source>
        <strain evidence="5 6">HYN0046</strain>
    </source>
</reference>
<comment type="similarity">
    <text evidence="2">Belongs to the band 7/mec-2 family.</text>
</comment>
<dbReference type="SUPFAM" id="SSF117892">
    <property type="entry name" value="Band 7/SPFH domain"/>
    <property type="match status" value="1"/>
</dbReference>
<evidence type="ECO:0000256" key="3">
    <source>
        <dbReference type="SAM" id="MobiDB-lite"/>
    </source>
</evidence>
<dbReference type="RefSeq" id="WP_114898851.1">
    <property type="nucleotide sequence ID" value="NZ_CP031222.1"/>
</dbReference>
<dbReference type="Gene3D" id="3.30.479.30">
    <property type="entry name" value="Band 7 domain"/>
    <property type="match status" value="1"/>
</dbReference>
<dbReference type="Pfam" id="PF01145">
    <property type="entry name" value="Band_7"/>
    <property type="match status" value="1"/>
</dbReference>
<dbReference type="InterPro" id="IPR001107">
    <property type="entry name" value="Band_7"/>
</dbReference>
<protein>
    <submittedName>
        <fullName evidence="5">SPFH/Band 7/PHB domain protein</fullName>
    </submittedName>
</protein>
<accession>A0A345P632</accession>
<dbReference type="EMBL" id="CP031222">
    <property type="protein sequence ID" value="AXI02741.1"/>
    <property type="molecule type" value="Genomic_DNA"/>
</dbReference>
<dbReference type="InterPro" id="IPR050710">
    <property type="entry name" value="Band7/mec-2_domain"/>
</dbReference>
<dbReference type="InterPro" id="IPR036013">
    <property type="entry name" value="Band_7/SPFH_dom_sf"/>
</dbReference>
<dbReference type="FunFam" id="3.30.479.30:FF:000004">
    <property type="entry name" value="Putative membrane protease family, stomatin"/>
    <property type="match status" value="1"/>
</dbReference>
<dbReference type="InterPro" id="IPR001972">
    <property type="entry name" value="Stomatin_HflK_fam"/>
</dbReference>
<feature type="domain" description="Band 7" evidence="4">
    <location>
        <begin position="19"/>
        <end position="177"/>
    </location>
</feature>
<proteinExistence type="inferred from homology"/>
<dbReference type="KEGG" id="mbah:HYN46_07780"/>
<organism evidence="5 6">
    <name type="scientific">Aquirhabdus parva</name>
    <dbReference type="NCBI Taxonomy" id="2283318"/>
    <lineage>
        <taxon>Bacteria</taxon>
        <taxon>Pseudomonadati</taxon>
        <taxon>Pseudomonadota</taxon>
        <taxon>Gammaproteobacteria</taxon>
        <taxon>Moraxellales</taxon>
        <taxon>Moraxellaceae</taxon>
        <taxon>Aquirhabdus</taxon>
    </lineage>
</organism>
<evidence type="ECO:0000256" key="1">
    <source>
        <dbReference type="ARBA" id="ARBA00004167"/>
    </source>
</evidence>
<name>A0A345P632_9GAMM</name>
<dbReference type="GO" id="GO:0005886">
    <property type="term" value="C:plasma membrane"/>
    <property type="evidence" value="ECO:0007669"/>
    <property type="project" value="UniProtKB-ARBA"/>
</dbReference>
<feature type="region of interest" description="Disordered" evidence="3">
    <location>
        <begin position="300"/>
        <end position="321"/>
    </location>
</feature>
<dbReference type="PANTHER" id="PTHR43327:SF10">
    <property type="entry name" value="STOMATIN-LIKE PROTEIN 2, MITOCHONDRIAL"/>
    <property type="match status" value="1"/>
</dbReference>
<evidence type="ECO:0000313" key="6">
    <source>
        <dbReference type="Proteomes" id="UP000253940"/>
    </source>
</evidence>
<dbReference type="AlphaFoldDB" id="A0A345P632"/>
<dbReference type="PANTHER" id="PTHR43327">
    <property type="entry name" value="STOMATIN-LIKE PROTEIN 2, MITOCHONDRIAL"/>
    <property type="match status" value="1"/>
</dbReference>
<dbReference type="OrthoDB" id="9809197at2"/>
<dbReference type="PRINTS" id="PR00721">
    <property type="entry name" value="STOMATIN"/>
</dbReference>
<evidence type="ECO:0000256" key="2">
    <source>
        <dbReference type="ARBA" id="ARBA00008164"/>
    </source>
</evidence>
<dbReference type="SMART" id="SM00244">
    <property type="entry name" value="PHB"/>
    <property type="match status" value="1"/>
</dbReference>
<dbReference type="CDD" id="cd08829">
    <property type="entry name" value="SPFH_paraslipin"/>
    <property type="match status" value="1"/>
</dbReference>
<evidence type="ECO:0000313" key="5">
    <source>
        <dbReference type="EMBL" id="AXI02741.1"/>
    </source>
</evidence>
<sequence>MLGSFLIVLLVLVVFIGLQAIKIVPQGFLYTIERFGKYSRTLEPGLAFITPFIEKVGKRVNVMEQLLNVPPQQVISRDNAGVTIDAVCFYQIMDAYKASYEVSNLPIALNNLVMTNIRTVIGSMELDAMLSQRDQINGQLLSSIDHATSPWGVKMTRIEIKDINPPADLVNAMASQMKAERTKRAYVLEAEGRRQAEILTAEGEKQAQILKAEGERQAAFLQAEARERLAEAEATATRQVSEALTNGNVQALNYFIAQKYVESLKDMAKSTNSKVIFMPLDASALVGAVGGVAELLSERTGQATSVAPPKPSRFTPPQDRT</sequence>